<accession>A0A1R2CWK6</accession>
<evidence type="ECO:0000313" key="7">
    <source>
        <dbReference type="EMBL" id="OMJ93376.1"/>
    </source>
</evidence>
<gene>
    <name evidence="7" type="ORF">SteCoe_3614</name>
</gene>
<keyword evidence="8" id="KW-1185">Reference proteome</keyword>
<evidence type="ECO:0000256" key="3">
    <source>
        <dbReference type="ARBA" id="ARBA00022741"/>
    </source>
</evidence>
<dbReference type="InterPro" id="IPR016185">
    <property type="entry name" value="PreATP-grasp_dom_sf"/>
</dbReference>
<keyword evidence="5" id="KW-0460">Magnesium</keyword>
<reference evidence="7 8" key="1">
    <citation type="submission" date="2016-11" db="EMBL/GenBank/DDBJ databases">
        <title>The macronuclear genome of Stentor coeruleus: a giant cell with tiny introns.</title>
        <authorList>
            <person name="Slabodnick M."/>
            <person name="Ruby J.G."/>
            <person name="Reiff S.B."/>
            <person name="Swart E.C."/>
            <person name="Gosai S."/>
            <person name="Prabakaran S."/>
            <person name="Witkowska E."/>
            <person name="Larue G.E."/>
            <person name="Fisher S."/>
            <person name="Freeman R.M."/>
            <person name="Gunawardena J."/>
            <person name="Chu W."/>
            <person name="Stover N.A."/>
            <person name="Gregory B.D."/>
            <person name="Nowacki M."/>
            <person name="Derisi J."/>
            <person name="Roy S.W."/>
            <person name="Marshall W.F."/>
            <person name="Sood P."/>
        </authorList>
    </citation>
    <scope>NUCLEOTIDE SEQUENCE [LARGE SCALE GENOMIC DNA]</scope>
    <source>
        <strain evidence="7">WM001</strain>
    </source>
</reference>
<dbReference type="InterPro" id="IPR051705">
    <property type="entry name" value="Gsp_Synthetase/Amidase"/>
</dbReference>
<comment type="caution">
    <text evidence="7">The sequence shown here is derived from an EMBL/GenBank/DDBJ whole genome shotgun (WGS) entry which is preliminary data.</text>
</comment>
<dbReference type="EMBL" id="MPUH01000043">
    <property type="protein sequence ID" value="OMJ93376.1"/>
    <property type="molecule type" value="Genomic_DNA"/>
</dbReference>
<evidence type="ECO:0000256" key="5">
    <source>
        <dbReference type="ARBA" id="ARBA00022842"/>
    </source>
</evidence>
<dbReference type="GO" id="GO:0046872">
    <property type="term" value="F:metal ion binding"/>
    <property type="evidence" value="ECO:0007669"/>
    <property type="project" value="UniProtKB-KW"/>
</dbReference>
<keyword evidence="2" id="KW-0479">Metal-binding</keyword>
<dbReference type="Gene3D" id="3.90.1720.10">
    <property type="entry name" value="endopeptidase domain like (from Nostoc punctiforme)"/>
    <property type="match status" value="1"/>
</dbReference>
<proteinExistence type="predicted"/>
<evidence type="ECO:0000259" key="6">
    <source>
        <dbReference type="Pfam" id="PF03738"/>
    </source>
</evidence>
<dbReference type="SUPFAM" id="SSF52440">
    <property type="entry name" value="PreATP-grasp domain"/>
    <property type="match status" value="1"/>
</dbReference>
<dbReference type="OrthoDB" id="327250at2759"/>
<evidence type="ECO:0000256" key="2">
    <source>
        <dbReference type="ARBA" id="ARBA00022723"/>
    </source>
</evidence>
<dbReference type="PANTHER" id="PTHR30094:SF0">
    <property type="entry name" value="BIFUNCTIONAL GLUTATHIONYLSPERMIDINE SYNTHETASE_AMIDASE-RELATED"/>
    <property type="match status" value="1"/>
</dbReference>
<dbReference type="Gene3D" id="3.30.1490.330">
    <property type="match status" value="1"/>
</dbReference>
<organism evidence="7 8">
    <name type="scientific">Stentor coeruleus</name>
    <dbReference type="NCBI Taxonomy" id="5963"/>
    <lineage>
        <taxon>Eukaryota</taxon>
        <taxon>Sar</taxon>
        <taxon>Alveolata</taxon>
        <taxon>Ciliophora</taxon>
        <taxon>Postciliodesmatophora</taxon>
        <taxon>Heterotrichea</taxon>
        <taxon>Heterotrichida</taxon>
        <taxon>Stentoridae</taxon>
        <taxon>Stentor</taxon>
    </lineage>
</organism>
<dbReference type="AlphaFoldDB" id="A0A1R2CWK6"/>
<evidence type="ECO:0000313" key="8">
    <source>
        <dbReference type="Proteomes" id="UP000187209"/>
    </source>
</evidence>
<dbReference type="PANTHER" id="PTHR30094">
    <property type="entry name" value="BIFUNCTIONAL GLUTATHIONYLSPERMIDINE SYNTHETASE/AMIDASE-RELATED"/>
    <property type="match status" value="1"/>
</dbReference>
<protein>
    <recommendedName>
        <fullName evidence="6">Glutathionylspermidine synthase pre-ATP-grasp-like domain-containing protein</fullName>
    </recommendedName>
</protein>
<evidence type="ECO:0000256" key="4">
    <source>
        <dbReference type="ARBA" id="ARBA00022840"/>
    </source>
</evidence>
<keyword evidence="3" id="KW-0547">Nucleotide-binding</keyword>
<feature type="domain" description="Glutathionylspermidine synthase pre-ATP-grasp-like" evidence="6">
    <location>
        <begin position="234"/>
        <end position="585"/>
    </location>
</feature>
<dbReference type="SUPFAM" id="SSF54001">
    <property type="entry name" value="Cysteine proteinases"/>
    <property type="match status" value="1"/>
</dbReference>
<keyword evidence="4" id="KW-0067">ATP-binding</keyword>
<sequence>MEGNMQKLNPDKDLLAYGEVQGSYENTECMSNYDHPHPSDYNFYNGFFTGLKYDSLEYIRRWCQNSQKLNFFTLLSKPSIWENFLPEGLYNETPVKVSKFLNKSHYYPKKNNILVWKTDTLGYEHLAIITEVSIELGYIRIAEQNKHFYKWPGDYSRELKLLNNHGCYDIQDEQEIFGWIEMSDEPNENFIENVRKVHFNAKPLDDWVDMNDPAESLFFTDAGNLGISKDVLEYYEMTENFAAKILTGSVELNYMSLKATEKVVGSDELLGRFMIPEVFWPMIRRSWEERKDYLSGRLDLAFDGKSVKMIEYNADSAGIFIESGLIIEKWAKATGCDVGIETCSGFHKAFVDFWRDYGKNSRVHVLIDNEDIEELYMGKYMCRILKEAGIDHIESIKNSGLSKLPNGTIVDSDNIPVTLVWKTWNWNTILKDFLTQDQNTEKVTLANVFLNPNINIIEPLWKNVTTNKSLMPVIYEMFPNHPRVLKTAFELTEDIRKKSYVVKLITGRQGQNVKIVQVGDENNEEEEKYEKNVNVYQEFFKLPVFDGYMPILGSWVVRGQAQGFLARDSRELITEYYSCLLPCRVVS</sequence>
<dbReference type="InterPro" id="IPR005494">
    <property type="entry name" value="GSPS_pre-ATP-grasp-like_dom"/>
</dbReference>
<dbReference type="SUPFAM" id="SSF56059">
    <property type="entry name" value="Glutathione synthetase ATP-binding domain-like"/>
    <property type="match status" value="1"/>
</dbReference>
<dbReference type="Proteomes" id="UP000187209">
    <property type="component" value="Unassembled WGS sequence"/>
</dbReference>
<keyword evidence="1" id="KW-0436">Ligase</keyword>
<dbReference type="GO" id="GO:0016874">
    <property type="term" value="F:ligase activity"/>
    <property type="evidence" value="ECO:0007669"/>
    <property type="project" value="UniProtKB-KW"/>
</dbReference>
<dbReference type="GO" id="GO:0005524">
    <property type="term" value="F:ATP binding"/>
    <property type="evidence" value="ECO:0007669"/>
    <property type="project" value="UniProtKB-KW"/>
</dbReference>
<evidence type="ECO:0000256" key="1">
    <source>
        <dbReference type="ARBA" id="ARBA00022598"/>
    </source>
</evidence>
<dbReference type="InterPro" id="IPR038765">
    <property type="entry name" value="Papain-like_cys_pep_sf"/>
</dbReference>
<name>A0A1R2CWK6_9CILI</name>
<dbReference type="Pfam" id="PF03738">
    <property type="entry name" value="GSP_synth"/>
    <property type="match status" value="1"/>
</dbReference>